<dbReference type="EnsemblMetazoa" id="ISCW005372-RA">
    <property type="protein sequence ID" value="ISCW005372-PA"/>
    <property type="gene ID" value="ISCW005372"/>
</dbReference>
<name>B7PKT2_IXOSC</name>
<dbReference type="InParanoid" id="B7PKT2"/>
<dbReference type="AlphaFoldDB" id="B7PKT2"/>
<dbReference type="VEuPathDB" id="VectorBase:ISCI005372"/>
<dbReference type="Proteomes" id="UP000001555">
    <property type="component" value="Unassembled WGS sequence"/>
</dbReference>
<dbReference type="PaxDb" id="6945-B7PKT2"/>
<reference evidence="2" key="2">
    <citation type="submission" date="2020-05" db="UniProtKB">
        <authorList>
            <consortium name="EnsemblMetazoa"/>
        </authorList>
    </citation>
    <scope>IDENTIFICATION</scope>
    <source>
        <strain evidence="2">wikel</strain>
    </source>
</reference>
<dbReference type="VEuPathDB" id="VectorBase:ISCW005372"/>
<accession>B7PKT2</accession>
<keyword evidence="3" id="KW-1185">Reference proteome</keyword>
<organism>
    <name type="scientific">Ixodes scapularis</name>
    <name type="common">Black-legged tick</name>
    <name type="synonym">Deer tick</name>
    <dbReference type="NCBI Taxonomy" id="6945"/>
    <lineage>
        <taxon>Eukaryota</taxon>
        <taxon>Metazoa</taxon>
        <taxon>Ecdysozoa</taxon>
        <taxon>Arthropoda</taxon>
        <taxon>Chelicerata</taxon>
        <taxon>Arachnida</taxon>
        <taxon>Acari</taxon>
        <taxon>Parasitiformes</taxon>
        <taxon>Ixodida</taxon>
        <taxon>Ixodoidea</taxon>
        <taxon>Ixodidae</taxon>
        <taxon>Ixodinae</taxon>
        <taxon>Ixodes</taxon>
    </lineage>
</organism>
<protein>
    <submittedName>
        <fullName evidence="1 2">Uncharacterized protein</fullName>
    </submittedName>
</protein>
<gene>
    <name evidence="1" type="ORF">IscW_ISCW005372</name>
</gene>
<dbReference type="EMBL" id="DS735445">
    <property type="protein sequence ID" value="EEC07204.1"/>
    <property type="molecule type" value="Genomic_DNA"/>
</dbReference>
<evidence type="ECO:0000313" key="1">
    <source>
        <dbReference type="EMBL" id="EEC07204.1"/>
    </source>
</evidence>
<proteinExistence type="predicted"/>
<sequence length="87" mass="9771">MLLAAIWLRQSASNHCPTRAKNVEELAGHFASNAAYRLPVAAGWMQDALKMLYRFPAVRQPRRCSLVVIRSPLRAPHLEESRSSTAK</sequence>
<dbReference type="HOGENOM" id="CLU_2485843_0_0_1"/>
<reference evidence="1 3" key="1">
    <citation type="submission" date="2008-03" db="EMBL/GenBank/DDBJ databases">
        <title>Annotation of Ixodes scapularis.</title>
        <authorList>
            <consortium name="Ixodes scapularis Genome Project Consortium"/>
            <person name="Caler E."/>
            <person name="Hannick L.I."/>
            <person name="Bidwell S."/>
            <person name="Joardar V."/>
            <person name="Thiagarajan M."/>
            <person name="Amedeo P."/>
            <person name="Galinsky K.J."/>
            <person name="Schobel S."/>
            <person name="Inman J."/>
            <person name="Hostetler J."/>
            <person name="Miller J."/>
            <person name="Hammond M."/>
            <person name="Megy K."/>
            <person name="Lawson D."/>
            <person name="Kodira C."/>
            <person name="Sutton G."/>
            <person name="Meyer J."/>
            <person name="Hill C.A."/>
            <person name="Birren B."/>
            <person name="Nene V."/>
            <person name="Collins F."/>
            <person name="Alarcon-Chaidez F."/>
            <person name="Wikel S."/>
            <person name="Strausberg R."/>
        </authorList>
    </citation>
    <scope>NUCLEOTIDE SEQUENCE [LARGE SCALE GENOMIC DNA]</scope>
    <source>
        <strain evidence="3">Wikel</strain>
        <strain evidence="1">Wikel colony</strain>
    </source>
</reference>
<dbReference type="EMBL" id="ABJB011055067">
    <property type="status" value="NOT_ANNOTATED_CDS"/>
    <property type="molecule type" value="Genomic_DNA"/>
</dbReference>
<evidence type="ECO:0000313" key="2">
    <source>
        <dbReference type="EnsemblMetazoa" id="ISCW005372-PA"/>
    </source>
</evidence>
<evidence type="ECO:0000313" key="3">
    <source>
        <dbReference type="Proteomes" id="UP000001555"/>
    </source>
</evidence>